<dbReference type="GO" id="GO:0046872">
    <property type="term" value="F:metal ion binding"/>
    <property type="evidence" value="ECO:0007669"/>
    <property type="project" value="InterPro"/>
</dbReference>
<dbReference type="PROSITE" id="PS50975">
    <property type="entry name" value="ATP_GRASP"/>
    <property type="match status" value="1"/>
</dbReference>
<reference evidence="5 6" key="1">
    <citation type="submission" date="2019-03" db="EMBL/GenBank/DDBJ databases">
        <title>Genomic Encyclopedia of Type Strains, Phase IV (KMG-IV): sequencing the most valuable type-strain genomes for metagenomic binning, comparative biology and taxonomic classification.</title>
        <authorList>
            <person name="Goeker M."/>
        </authorList>
    </citation>
    <scope>NUCLEOTIDE SEQUENCE [LARGE SCALE GENOMIC DNA]</scope>
    <source>
        <strain evidence="5 6">DSM 19610</strain>
    </source>
</reference>
<evidence type="ECO:0000256" key="1">
    <source>
        <dbReference type="ARBA" id="ARBA00010871"/>
    </source>
</evidence>
<evidence type="ECO:0000256" key="2">
    <source>
        <dbReference type="ARBA" id="ARBA00022598"/>
    </source>
</evidence>
<keyword evidence="3" id="KW-0547">Nucleotide-binding</keyword>
<keyword evidence="2 5" id="KW-0436">Ligase</keyword>
<comment type="similarity">
    <text evidence="1">Belongs to the D-alanine--D-alanine ligase family.</text>
</comment>
<dbReference type="SUPFAM" id="SSF56059">
    <property type="entry name" value="Glutathione synthetase ATP-binding domain-like"/>
    <property type="match status" value="1"/>
</dbReference>
<organism evidence="5 6">
    <name type="scientific">Thiogranum longum</name>
    <dbReference type="NCBI Taxonomy" id="1537524"/>
    <lineage>
        <taxon>Bacteria</taxon>
        <taxon>Pseudomonadati</taxon>
        <taxon>Pseudomonadota</taxon>
        <taxon>Gammaproteobacteria</taxon>
        <taxon>Chromatiales</taxon>
        <taxon>Ectothiorhodospiraceae</taxon>
        <taxon>Thiogranum</taxon>
    </lineage>
</organism>
<sequence length="336" mass="36764">MRIEIITTSNETLKETGFGTLKACNNVLDSIRRLGYTATLNVCETAGDLDAVTKRKPDLVVLAVKYISVEKGNDIWLSDYFANNGINFSGSSRETLKFDSDKVLAKSHLRKMGIKTADYFTAIPGQYNDESELPIRFPLFLKPLDAANGNGIDDLSFVTSFADYESKIASLYTSFNLPVLVEEYLDGREFTAAVINTPGDRLLVSAVEVVPPQSTNGLRILGEQAKRDDSEELKKSEDNALIDGVNKLAVDAFVHLGVRDFGRIDVKVNASGQCYFMEANLVPGMTADSSYFPKACEIEGEISYDKMIGLILDEGLRRTSGNLADNTAADPLPLAV</sequence>
<evidence type="ECO:0000259" key="4">
    <source>
        <dbReference type="PROSITE" id="PS50975"/>
    </source>
</evidence>
<dbReference type="PANTHER" id="PTHR23132">
    <property type="entry name" value="D-ALANINE--D-ALANINE LIGASE"/>
    <property type="match status" value="1"/>
</dbReference>
<evidence type="ECO:0000256" key="3">
    <source>
        <dbReference type="PROSITE-ProRule" id="PRU00409"/>
    </source>
</evidence>
<proteinExistence type="inferred from homology"/>
<dbReference type="InterPro" id="IPR011761">
    <property type="entry name" value="ATP-grasp"/>
</dbReference>
<evidence type="ECO:0000313" key="5">
    <source>
        <dbReference type="EMBL" id="TCK18246.1"/>
    </source>
</evidence>
<dbReference type="PANTHER" id="PTHR23132:SF23">
    <property type="entry name" value="D-ALANINE--D-ALANINE LIGASE B"/>
    <property type="match status" value="1"/>
</dbReference>
<dbReference type="Gene3D" id="3.30.470.20">
    <property type="entry name" value="ATP-grasp fold, B domain"/>
    <property type="match status" value="1"/>
</dbReference>
<comment type="caution">
    <text evidence="5">The sequence shown here is derived from an EMBL/GenBank/DDBJ whole genome shotgun (WGS) entry which is preliminary data.</text>
</comment>
<dbReference type="Proteomes" id="UP000295707">
    <property type="component" value="Unassembled WGS sequence"/>
</dbReference>
<gene>
    <name evidence="5" type="ORF">DFR30_1521</name>
</gene>
<accession>A0A4V2PGU7</accession>
<keyword evidence="6" id="KW-1185">Reference proteome</keyword>
<dbReference type="Gene3D" id="3.30.1490.20">
    <property type="entry name" value="ATP-grasp fold, A domain"/>
    <property type="match status" value="1"/>
</dbReference>
<feature type="domain" description="ATP-grasp" evidence="4">
    <location>
        <begin position="106"/>
        <end position="312"/>
    </location>
</feature>
<dbReference type="RefSeq" id="WP_132972066.1">
    <property type="nucleotide sequence ID" value="NZ_SMFX01000001.1"/>
</dbReference>
<evidence type="ECO:0000313" key="6">
    <source>
        <dbReference type="Proteomes" id="UP000295707"/>
    </source>
</evidence>
<dbReference type="GO" id="GO:0008716">
    <property type="term" value="F:D-alanine-D-alanine ligase activity"/>
    <property type="evidence" value="ECO:0007669"/>
    <property type="project" value="InterPro"/>
</dbReference>
<dbReference type="EMBL" id="SMFX01000001">
    <property type="protein sequence ID" value="TCK18246.1"/>
    <property type="molecule type" value="Genomic_DNA"/>
</dbReference>
<protein>
    <submittedName>
        <fullName evidence="5">D-alanine-D-alanine ligase</fullName>
    </submittedName>
</protein>
<dbReference type="OrthoDB" id="9800957at2"/>
<dbReference type="GO" id="GO:0005524">
    <property type="term" value="F:ATP binding"/>
    <property type="evidence" value="ECO:0007669"/>
    <property type="project" value="UniProtKB-UniRule"/>
</dbReference>
<name>A0A4V2PGU7_9GAMM</name>
<dbReference type="InterPro" id="IPR011095">
    <property type="entry name" value="Dala_Dala_lig_C"/>
</dbReference>
<dbReference type="AlphaFoldDB" id="A0A4V2PGU7"/>
<keyword evidence="3" id="KW-0067">ATP-binding</keyword>
<dbReference type="InterPro" id="IPR013815">
    <property type="entry name" value="ATP_grasp_subdomain_1"/>
</dbReference>
<dbReference type="Pfam" id="PF07478">
    <property type="entry name" value="Dala_Dala_lig_C"/>
    <property type="match status" value="1"/>
</dbReference>